<dbReference type="GO" id="GO:0005829">
    <property type="term" value="C:cytosol"/>
    <property type="evidence" value="ECO:0007669"/>
    <property type="project" value="TreeGrafter"/>
</dbReference>
<dbReference type="PROSITE" id="PS00065">
    <property type="entry name" value="D_2_HYDROXYACID_DH_1"/>
    <property type="match status" value="1"/>
</dbReference>
<dbReference type="PROSITE" id="PS00671">
    <property type="entry name" value="D_2_HYDROXYACID_DH_3"/>
    <property type="match status" value="1"/>
</dbReference>
<evidence type="ECO:0000313" key="8">
    <source>
        <dbReference type="Proteomes" id="UP001139263"/>
    </source>
</evidence>
<dbReference type="EMBL" id="JALBUF010000001">
    <property type="protein sequence ID" value="MCI0182405.1"/>
    <property type="molecule type" value="Genomic_DNA"/>
</dbReference>
<organism evidence="7 8">
    <name type="scientific">Sulfoacidibacillus ferrooxidans</name>
    <dbReference type="NCBI Taxonomy" id="2005001"/>
    <lineage>
        <taxon>Bacteria</taxon>
        <taxon>Bacillati</taxon>
        <taxon>Bacillota</taxon>
        <taxon>Bacilli</taxon>
        <taxon>Bacillales</taxon>
        <taxon>Alicyclobacillaceae</taxon>
        <taxon>Sulfoacidibacillus</taxon>
    </lineage>
</organism>
<dbReference type="GO" id="GO:0051287">
    <property type="term" value="F:NAD binding"/>
    <property type="evidence" value="ECO:0007669"/>
    <property type="project" value="InterPro"/>
</dbReference>
<dbReference type="PANTHER" id="PTHR10996">
    <property type="entry name" value="2-HYDROXYACID DEHYDROGENASE-RELATED"/>
    <property type="match status" value="1"/>
</dbReference>
<sequence>MNNASFHVLSLIPKDRLLVGNPMIPEWMKIAYWDDVNPLLGDQLSKFQAVLGGGTPIPYEVLSATSLEMIQLVSAGYDRIDREAVVEKGLVVCNNPGANAPAVAEHMLMMLLYFARRAGEAQAMVYNGQFSNARMDLMGPRLRNLSEMTIGIIGLGAIGQCFAELVRPFGSKILYYSRTRNASVEEKLGLLYSELDAIVQVADAVAVALPLTEQSYQLFDARLFALMKPTAILINVGRGGVVDHQALANALVTKQIYAAGLDVFDPEPLPPDHPLLLVDDEVRQRMLLSPHLAGLTQCAWATMIQNAIDNLVRHAIDQRPQHVLSFVNESTTTTHQIV</sequence>
<keyword evidence="2 4" id="KW-0560">Oxidoreductase</keyword>
<feature type="domain" description="D-isomer specific 2-hydroxyacid dehydrogenase catalytic" evidence="5">
    <location>
        <begin position="42"/>
        <end position="323"/>
    </location>
</feature>
<dbReference type="InterPro" id="IPR006140">
    <property type="entry name" value="D-isomer_DH_NAD-bd"/>
</dbReference>
<evidence type="ECO:0000259" key="6">
    <source>
        <dbReference type="Pfam" id="PF02826"/>
    </source>
</evidence>
<evidence type="ECO:0000256" key="4">
    <source>
        <dbReference type="RuleBase" id="RU003719"/>
    </source>
</evidence>
<dbReference type="PANTHER" id="PTHR10996:SF178">
    <property type="entry name" value="2-HYDROXYACID DEHYDROGENASE YGL185C-RELATED"/>
    <property type="match status" value="1"/>
</dbReference>
<dbReference type="GO" id="GO:0030267">
    <property type="term" value="F:glyoxylate reductase (NADPH) activity"/>
    <property type="evidence" value="ECO:0007669"/>
    <property type="project" value="TreeGrafter"/>
</dbReference>
<dbReference type="InterPro" id="IPR006139">
    <property type="entry name" value="D-isomer_2_OHA_DH_cat_dom"/>
</dbReference>
<dbReference type="InterPro" id="IPR029753">
    <property type="entry name" value="D-isomer_DH_CS"/>
</dbReference>
<evidence type="ECO:0000256" key="1">
    <source>
        <dbReference type="ARBA" id="ARBA00005854"/>
    </source>
</evidence>
<keyword evidence="8" id="KW-1185">Reference proteome</keyword>
<dbReference type="Gene3D" id="3.40.50.720">
    <property type="entry name" value="NAD(P)-binding Rossmann-like Domain"/>
    <property type="match status" value="2"/>
</dbReference>
<evidence type="ECO:0000256" key="2">
    <source>
        <dbReference type="ARBA" id="ARBA00023002"/>
    </source>
</evidence>
<dbReference type="SUPFAM" id="SSF51735">
    <property type="entry name" value="NAD(P)-binding Rossmann-fold domains"/>
    <property type="match status" value="1"/>
</dbReference>
<gene>
    <name evidence="7" type="primary">ghrB_2</name>
    <name evidence="7" type="ORF">MM817_00664</name>
</gene>
<reference evidence="7" key="1">
    <citation type="submission" date="2022-03" db="EMBL/GenBank/DDBJ databases">
        <title>Draft Genome Sequence of Firmicute Strain S0AB, a Heterotrophic Iron/Sulfur-Oxidizing Extreme Acidophile.</title>
        <authorList>
            <person name="Vergara E."/>
            <person name="Pakostova E."/>
            <person name="Johnson D.B."/>
            <person name="Holmes D.S."/>
        </authorList>
    </citation>
    <scope>NUCLEOTIDE SEQUENCE</scope>
    <source>
        <strain evidence="7">S0AB</strain>
    </source>
</reference>
<dbReference type="InterPro" id="IPR029752">
    <property type="entry name" value="D-isomer_DH_CS1"/>
</dbReference>
<dbReference type="EC" id="1.1.1.81" evidence="7"/>
<protein>
    <submittedName>
        <fullName evidence="7">Glyoxylate/hydroxypyruvate reductase B</fullName>
        <ecNumber evidence="7">1.1.1.81</ecNumber>
    </submittedName>
</protein>
<comment type="similarity">
    <text evidence="1 4">Belongs to the D-isomer specific 2-hydroxyacid dehydrogenase family.</text>
</comment>
<dbReference type="InterPro" id="IPR036291">
    <property type="entry name" value="NAD(P)-bd_dom_sf"/>
</dbReference>
<name>A0A9X1V7X8_9BACL</name>
<dbReference type="InterPro" id="IPR050223">
    <property type="entry name" value="D-isomer_2-hydroxyacid_DH"/>
</dbReference>
<feature type="domain" description="D-isomer specific 2-hydroxyacid dehydrogenase NAD-binding" evidence="6">
    <location>
        <begin position="108"/>
        <end position="293"/>
    </location>
</feature>
<dbReference type="SUPFAM" id="SSF52283">
    <property type="entry name" value="Formate/glycerate dehydrogenase catalytic domain-like"/>
    <property type="match status" value="1"/>
</dbReference>
<evidence type="ECO:0000259" key="5">
    <source>
        <dbReference type="Pfam" id="PF00389"/>
    </source>
</evidence>
<accession>A0A9X1V7X8</accession>
<evidence type="ECO:0000313" key="7">
    <source>
        <dbReference type="EMBL" id="MCI0182405.1"/>
    </source>
</evidence>
<dbReference type="Pfam" id="PF00389">
    <property type="entry name" value="2-Hacid_dh"/>
    <property type="match status" value="1"/>
</dbReference>
<evidence type="ECO:0000256" key="3">
    <source>
        <dbReference type="ARBA" id="ARBA00023027"/>
    </source>
</evidence>
<dbReference type="Pfam" id="PF02826">
    <property type="entry name" value="2-Hacid_dh_C"/>
    <property type="match status" value="1"/>
</dbReference>
<proteinExistence type="inferred from homology"/>
<keyword evidence="3" id="KW-0520">NAD</keyword>
<dbReference type="Proteomes" id="UP001139263">
    <property type="component" value="Unassembled WGS sequence"/>
</dbReference>
<dbReference type="GO" id="GO:0016618">
    <property type="term" value="F:hydroxypyruvate reductase [NAD(P)H] activity"/>
    <property type="evidence" value="ECO:0007669"/>
    <property type="project" value="UniProtKB-EC"/>
</dbReference>
<dbReference type="AlphaFoldDB" id="A0A9X1V7X8"/>
<dbReference type="RefSeq" id="WP_241712000.1">
    <property type="nucleotide sequence ID" value="NZ_JALBUF010000001.1"/>
</dbReference>
<comment type="caution">
    <text evidence="7">The sequence shown here is derived from an EMBL/GenBank/DDBJ whole genome shotgun (WGS) entry which is preliminary data.</text>
</comment>